<dbReference type="AlphaFoldDB" id="A0A7W1WUS9"/>
<dbReference type="EMBL" id="JACEIQ010000035">
    <property type="protein sequence ID" value="MBA4496446.1"/>
    <property type="molecule type" value="Genomic_DNA"/>
</dbReference>
<protein>
    <submittedName>
        <fullName evidence="1">Uncharacterized protein</fullName>
    </submittedName>
</protein>
<proteinExistence type="predicted"/>
<evidence type="ECO:0000313" key="2">
    <source>
        <dbReference type="Proteomes" id="UP000535491"/>
    </source>
</evidence>
<evidence type="ECO:0000313" key="1">
    <source>
        <dbReference type="EMBL" id="MBA4496446.1"/>
    </source>
</evidence>
<comment type="caution">
    <text evidence="1">The sequence shown here is derived from an EMBL/GenBank/DDBJ whole genome shotgun (WGS) entry which is preliminary data.</text>
</comment>
<keyword evidence="2" id="KW-1185">Reference proteome</keyword>
<gene>
    <name evidence="1" type="ORF">H1191_19480</name>
</gene>
<sequence>MNLRSWVLYQEAAPSPYSDEGKARVFLSVVCFPPSFGTPLDKMLLVTKCSKPPPF</sequence>
<dbReference type="Proteomes" id="UP000535491">
    <property type="component" value="Unassembled WGS sequence"/>
</dbReference>
<dbReference type="RefSeq" id="WP_181754877.1">
    <property type="nucleotide sequence ID" value="NZ_JACEIQ010000035.1"/>
</dbReference>
<name>A0A7W1WUS9_9BACL</name>
<reference evidence="1 2" key="1">
    <citation type="submission" date="2020-07" db="EMBL/GenBank/DDBJ databases">
        <authorList>
            <person name="Feng H."/>
        </authorList>
    </citation>
    <scope>NUCLEOTIDE SEQUENCE [LARGE SCALE GENOMIC DNA]</scope>
    <source>
        <strain evidence="2">s-10</strain>
    </source>
</reference>
<accession>A0A7W1WUS9</accession>
<organism evidence="1 2">
    <name type="scientific">Paenactinomyces guangxiensis</name>
    <dbReference type="NCBI Taxonomy" id="1490290"/>
    <lineage>
        <taxon>Bacteria</taxon>
        <taxon>Bacillati</taxon>
        <taxon>Bacillota</taxon>
        <taxon>Bacilli</taxon>
        <taxon>Bacillales</taxon>
        <taxon>Thermoactinomycetaceae</taxon>
        <taxon>Paenactinomyces</taxon>
    </lineage>
</organism>